<protein>
    <submittedName>
        <fullName evidence="1">Uncharacterized protein</fullName>
    </submittedName>
</protein>
<reference evidence="2" key="1">
    <citation type="submission" date="2016-10" db="EMBL/GenBank/DDBJ databases">
        <title>Comparative genomics uncovers the prolific and rare metabolic potential of the cyanobacterial genus Moorea.</title>
        <authorList>
            <person name="Leao T."/>
            <person name="Castelao G."/>
            <person name="Korobeynikov A."/>
            <person name="Monroe E.A."/>
            <person name="Podell S."/>
            <person name="Glukhov E."/>
            <person name="Allen E."/>
            <person name="Gerwick W.H."/>
            <person name="Gerwick L."/>
        </authorList>
    </citation>
    <scope>NUCLEOTIDE SEQUENCE [LARGE SCALE GENOMIC DNA]</scope>
    <source>
        <strain evidence="2">PAL-8-15-08-1</strain>
    </source>
</reference>
<evidence type="ECO:0000313" key="2">
    <source>
        <dbReference type="Proteomes" id="UP000177870"/>
    </source>
</evidence>
<organism evidence="1 2">
    <name type="scientific">Moorena producens PAL-8-15-08-1</name>
    <dbReference type="NCBI Taxonomy" id="1458985"/>
    <lineage>
        <taxon>Bacteria</taxon>
        <taxon>Bacillati</taxon>
        <taxon>Cyanobacteriota</taxon>
        <taxon>Cyanophyceae</taxon>
        <taxon>Coleofasciculales</taxon>
        <taxon>Coleofasciculaceae</taxon>
        <taxon>Moorena</taxon>
    </lineage>
</organism>
<dbReference type="Proteomes" id="UP000177870">
    <property type="component" value="Chromosome"/>
</dbReference>
<name>A0A1D8TMC8_9CYAN</name>
<proteinExistence type="predicted"/>
<dbReference type="KEGG" id="mpro:BJP34_04185"/>
<sequence length="63" mass="7009">MNYVLSEQAKTHEGAIALLQMLCISDMLPVKTLAQTSARPPRLKAFPLGRKNLVGILRYNTLL</sequence>
<accession>A0A1D8TMC8</accession>
<dbReference type="AlphaFoldDB" id="A0A1D8TMC8"/>
<dbReference type="EMBL" id="CP017599">
    <property type="protein sequence ID" value="AOW98753.1"/>
    <property type="molecule type" value="Genomic_DNA"/>
</dbReference>
<evidence type="ECO:0000313" key="1">
    <source>
        <dbReference type="EMBL" id="AOW98753.1"/>
    </source>
</evidence>
<gene>
    <name evidence="1" type="ORF">BJP34_04185</name>
</gene>